<sequence>MQEIEFKSIQLSNGETMAYRLRRGAGTATGRTLLLVHGNMTSSVHWDLFMESFDPSHTLIAVDLRGFGASTYHVPIHSIADFSEDLRLFVDGLSLTSFTLLGWSMGGGVVMQFAASYPQYVETLILLASMSTRGYPCCAEEKDPQSGRVRARRLRTRAEIAEMDKTKLVQRAYDHRDKAFLRNLWNRQVYVIQEPDEVRYETYLNDMLTQKNLLDVYDAMNRFNMSVKDHEAGSGSGDAARLLMPTLVLWGNQDKVVTRQMTEELVEDLGGHVVYRELDHTGHSPIVDNLALLCQVVAEFMERGRQV</sequence>
<comment type="caution">
    <text evidence="2">The sequence shown here is derived from an EMBL/GenBank/DDBJ whole genome shotgun (WGS) entry which is preliminary data.</text>
</comment>
<dbReference type="EMBL" id="JAUMKJ010000007">
    <property type="protein sequence ID" value="MDO3676767.1"/>
    <property type="molecule type" value="Genomic_DNA"/>
</dbReference>
<dbReference type="GO" id="GO:0016787">
    <property type="term" value="F:hydrolase activity"/>
    <property type="evidence" value="ECO:0007669"/>
    <property type="project" value="UniProtKB-KW"/>
</dbReference>
<dbReference type="InterPro" id="IPR000073">
    <property type="entry name" value="AB_hydrolase_1"/>
</dbReference>
<dbReference type="Gene3D" id="3.40.50.1820">
    <property type="entry name" value="alpha/beta hydrolase"/>
    <property type="match status" value="1"/>
</dbReference>
<dbReference type="PANTHER" id="PTHR43798">
    <property type="entry name" value="MONOACYLGLYCEROL LIPASE"/>
    <property type="match status" value="1"/>
</dbReference>
<keyword evidence="3" id="KW-1185">Reference proteome</keyword>
<accession>A0ABT8V5P4</accession>
<feature type="domain" description="AB hydrolase-1" evidence="1">
    <location>
        <begin position="32"/>
        <end position="289"/>
    </location>
</feature>
<protein>
    <submittedName>
        <fullName evidence="2">Alpha/beta hydrolase</fullName>
    </submittedName>
</protein>
<proteinExistence type="predicted"/>
<dbReference type="RefSeq" id="WP_302877772.1">
    <property type="nucleotide sequence ID" value="NZ_JARLKN010000072.1"/>
</dbReference>
<dbReference type="SUPFAM" id="SSF53474">
    <property type="entry name" value="alpha/beta-Hydrolases"/>
    <property type="match status" value="1"/>
</dbReference>
<gene>
    <name evidence="2" type="ORF">Q3C12_07105</name>
</gene>
<dbReference type="InterPro" id="IPR029058">
    <property type="entry name" value="AB_hydrolase_fold"/>
</dbReference>
<evidence type="ECO:0000313" key="3">
    <source>
        <dbReference type="Proteomes" id="UP001168883"/>
    </source>
</evidence>
<reference evidence="2" key="1">
    <citation type="submission" date="2023-07" db="EMBL/GenBank/DDBJ databases">
        <authorList>
            <person name="Aktuganov G."/>
            <person name="Boyko T."/>
            <person name="Delegan Y."/>
            <person name="Galimzianova N."/>
            <person name="Gilvanova E."/>
            <person name="Korobov V."/>
            <person name="Kuzmina L."/>
            <person name="Melentiev A."/>
            <person name="Milman P."/>
            <person name="Ryabova A."/>
            <person name="Stupak E."/>
            <person name="Yasakov T."/>
            <person name="Zharikova N."/>
            <person name="Zhurenko E."/>
        </authorList>
    </citation>
    <scope>NUCLEOTIDE SEQUENCE</scope>
    <source>
        <strain evidence="2">IB-739</strain>
    </source>
</reference>
<name>A0ABT8V5P4_9BACL</name>
<dbReference type="Pfam" id="PF00561">
    <property type="entry name" value="Abhydrolase_1"/>
    <property type="match status" value="1"/>
</dbReference>
<evidence type="ECO:0000313" key="2">
    <source>
        <dbReference type="EMBL" id="MDO3676767.1"/>
    </source>
</evidence>
<organism evidence="2 3">
    <name type="scientific">Paenibacillus ehimensis</name>
    <dbReference type="NCBI Taxonomy" id="79264"/>
    <lineage>
        <taxon>Bacteria</taxon>
        <taxon>Bacillati</taxon>
        <taxon>Bacillota</taxon>
        <taxon>Bacilli</taxon>
        <taxon>Bacillales</taxon>
        <taxon>Paenibacillaceae</taxon>
        <taxon>Paenibacillus</taxon>
    </lineage>
</organism>
<dbReference type="Proteomes" id="UP001168883">
    <property type="component" value="Unassembled WGS sequence"/>
</dbReference>
<dbReference type="PANTHER" id="PTHR43798:SF33">
    <property type="entry name" value="HYDROLASE, PUTATIVE (AFU_ORTHOLOGUE AFUA_2G14860)-RELATED"/>
    <property type="match status" value="1"/>
</dbReference>
<evidence type="ECO:0000259" key="1">
    <source>
        <dbReference type="Pfam" id="PF00561"/>
    </source>
</evidence>
<keyword evidence="2" id="KW-0378">Hydrolase</keyword>
<dbReference type="PRINTS" id="PR00111">
    <property type="entry name" value="ABHYDROLASE"/>
</dbReference>
<dbReference type="InterPro" id="IPR050266">
    <property type="entry name" value="AB_hydrolase_sf"/>
</dbReference>